<sequence>MKADVQYNDFVGTAAADISDFLGSKYGDALESFAKFFKVDSNRFKIIGISIYGTENFYISLLCVDKKRSSEQKEHIVSMSIEVENEKEVLNFLFKRLHIVLHSRFDKKYPNLEYDEEVRYEDFHE</sequence>
<dbReference type="Proteomes" id="UP001597061">
    <property type="component" value="Unassembled WGS sequence"/>
</dbReference>
<evidence type="ECO:0000313" key="2">
    <source>
        <dbReference type="Proteomes" id="UP001597061"/>
    </source>
</evidence>
<gene>
    <name evidence="1" type="ORF">ACFQ1R_02500</name>
</gene>
<reference evidence="2" key="1">
    <citation type="journal article" date="2019" name="Int. J. Syst. Evol. Microbiol.">
        <title>The Global Catalogue of Microorganisms (GCM) 10K type strain sequencing project: providing services to taxonomists for standard genome sequencing and annotation.</title>
        <authorList>
            <consortium name="The Broad Institute Genomics Platform"/>
            <consortium name="The Broad Institute Genome Sequencing Center for Infectious Disease"/>
            <person name="Wu L."/>
            <person name="Ma J."/>
        </authorList>
    </citation>
    <scope>NUCLEOTIDE SEQUENCE [LARGE SCALE GENOMIC DNA]</scope>
    <source>
        <strain evidence="2">CCUG 62414</strain>
    </source>
</reference>
<keyword evidence="2" id="KW-1185">Reference proteome</keyword>
<accession>A0ABW3JGL3</accession>
<name>A0ABW3JGL3_9FLAO</name>
<protein>
    <submittedName>
        <fullName evidence="1">Uncharacterized protein</fullName>
    </submittedName>
</protein>
<comment type="caution">
    <text evidence="1">The sequence shown here is derived from an EMBL/GenBank/DDBJ whole genome shotgun (WGS) entry which is preliminary data.</text>
</comment>
<organism evidence="1 2">
    <name type="scientific">Mariniflexile jejuense</name>
    <dbReference type="NCBI Taxonomy" id="1173582"/>
    <lineage>
        <taxon>Bacteria</taxon>
        <taxon>Pseudomonadati</taxon>
        <taxon>Bacteroidota</taxon>
        <taxon>Flavobacteriia</taxon>
        <taxon>Flavobacteriales</taxon>
        <taxon>Flavobacteriaceae</taxon>
        <taxon>Mariniflexile</taxon>
    </lineage>
</organism>
<proteinExistence type="predicted"/>
<dbReference type="EMBL" id="JBHTJI010000001">
    <property type="protein sequence ID" value="MFD0988956.1"/>
    <property type="molecule type" value="Genomic_DNA"/>
</dbReference>
<dbReference type="RefSeq" id="WP_379924534.1">
    <property type="nucleotide sequence ID" value="NZ_JBHTJI010000001.1"/>
</dbReference>
<evidence type="ECO:0000313" key="1">
    <source>
        <dbReference type="EMBL" id="MFD0988956.1"/>
    </source>
</evidence>